<evidence type="ECO:0008006" key="10">
    <source>
        <dbReference type="Google" id="ProtNLM"/>
    </source>
</evidence>
<dbReference type="RefSeq" id="WP_115923568.1">
    <property type="nucleotide sequence ID" value="NZ_QTUA01000001.1"/>
</dbReference>
<keyword evidence="5 7" id="KW-0408">Iron</keyword>
<dbReference type="PANTHER" id="PTHR46696:SF4">
    <property type="entry name" value="BIOTIN BIOSYNTHESIS CYTOCHROME P450"/>
    <property type="match status" value="1"/>
</dbReference>
<name>A0A3D9UQN2_9MICO</name>
<evidence type="ECO:0000256" key="7">
    <source>
        <dbReference type="RuleBase" id="RU000461"/>
    </source>
</evidence>
<evidence type="ECO:0000256" key="2">
    <source>
        <dbReference type="ARBA" id="ARBA00022617"/>
    </source>
</evidence>
<dbReference type="GO" id="GO:0008395">
    <property type="term" value="F:steroid hydroxylase activity"/>
    <property type="evidence" value="ECO:0007669"/>
    <property type="project" value="TreeGrafter"/>
</dbReference>
<keyword evidence="2 7" id="KW-0349">Heme</keyword>
<dbReference type="InterPro" id="IPR036396">
    <property type="entry name" value="Cyt_P450_sf"/>
</dbReference>
<dbReference type="PRINTS" id="PR00385">
    <property type="entry name" value="P450"/>
</dbReference>
<evidence type="ECO:0000256" key="5">
    <source>
        <dbReference type="ARBA" id="ARBA00023004"/>
    </source>
</evidence>
<dbReference type="GO" id="GO:0006707">
    <property type="term" value="P:cholesterol catabolic process"/>
    <property type="evidence" value="ECO:0007669"/>
    <property type="project" value="TreeGrafter"/>
</dbReference>
<dbReference type="InterPro" id="IPR002397">
    <property type="entry name" value="Cyt_P450_B"/>
</dbReference>
<dbReference type="CDD" id="cd20625">
    <property type="entry name" value="CYP164-like"/>
    <property type="match status" value="1"/>
</dbReference>
<comment type="caution">
    <text evidence="8">The sequence shown here is derived from an EMBL/GenBank/DDBJ whole genome shotgun (WGS) entry which is preliminary data.</text>
</comment>
<evidence type="ECO:0000256" key="6">
    <source>
        <dbReference type="ARBA" id="ARBA00023033"/>
    </source>
</evidence>
<dbReference type="AlphaFoldDB" id="A0A3D9UQN2"/>
<dbReference type="PRINTS" id="PR00359">
    <property type="entry name" value="BP450"/>
</dbReference>
<protein>
    <recommendedName>
        <fullName evidence="10">Cytochrome P450</fullName>
    </recommendedName>
</protein>
<dbReference type="GO" id="GO:0005506">
    <property type="term" value="F:iron ion binding"/>
    <property type="evidence" value="ECO:0007669"/>
    <property type="project" value="InterPro"/>
</dbReference>
<dbReference type="SUPFAM" id="SSF48264">
    <property type="entry name" value="Cytochrome P450"/>
    <property type="match status" value="1"/>
</dbReference>
<evidence type="ECO:0000256" key="1">
    <source>
        <dbReference type="ARBA" id="ARBA00010617"/>
    </source>
</evidence>
<keyword evidence="4 7" id="KW-0560">Oxidoreductase</keyword>
<dbReference type="InterPro" id="IPR017972">
    <property type="entry name" value="Cyt_P450_CS"/>
</dbReference>
<evidence type="ECO:0000256" key="3">
    <source>
        <dbReference type="ARBA" id="ARBA00022723"/>
    </source>
</evidence>
<proteinExistence type="inferred from homology"/>
<dbReference type="Pfam" id="PF00067">
    <property type="entry name" value="p450"/>
    <property type="match status" value="1"/>
</dbReference>
<sequence>MQADPKAVTRWSLEHALPRQLVRVARRRGDLQARLFFAAEKHETADLVEIFREAQEKGPLVPSRLGYLTADHAVVREVLGSPDVRTGFPLTADSPVGRALTWAKFGYLHPLRPPSLLATEPPDHTRYRKLVTRVFSVKAVDALRPRIQGIADRLLDDLAARPGVVDLAEDYCAKLPVIVISEILGVPAEEHDYVLQLGTGAAPSLDFGLSWRAAQHVEQSLRDFDAWLDHHIERLRREPGDDLMSKLVAARDEQGGLNEVELKSTAGLVLAAGFETTVNLIGNTIALFSDHPDQLALAQADPGLWPNVVDEALRIDPPVLLTGRSTTRQSTIAGQPVRENALITAVLAAANRDPKVFDDPDRFDVTRANAKDHLSFSSGRHFCLGAALARMEAEIGLRSLYDRFPDLRLQPGRRRRTTRVLRGFEHLPARLGADHAAHV</sequence>
<dbReference type="GO" id="GO:0020037">
    <property type="term" value="F:heme binding"/>
    <property type="evidence" value="ECO:0007669"/>
    <property type="project" value="InterPro"/>
</dbReference>
<dbReference type="PANTHER" id="PTHR46696">
    <property type="entry name" value="P450, PUTATIVE (EUROFUNG)-RELATED"/>
    <property type="match status" value="1"/>
</dbReference>
<evidence type="ECO:0000256" key="4">
    <source>
        <dbReference type="ARBA" id="ARBA00023002"/>
    </source>
</evidence>
<gene>
    <name evidence="8" type="ORF">DFJ65_2859</name>
</gene>
<dbReference type="EMBL" id="QTUA01000001">
    <property type="protein sequence ID" value="REF31778.1"/>
    <property type="molecule type" value="Genomic_DNA"/>
</dbReference>
<keyword evidence="3 7" id="KW-0479">Metal-binding</keyword>
<evidence type="ECO:0000313" key="8">
    <source>
        <dbReference type="EMBL" id="REF31778.1"/>
    </source>
</evidence>
<dbReference type="Proteomes" id="UP000256253">
    <property type="component" value="Unassembled WGS sequence"/>
</dbReference>
<comment type="similarity">
    <text evidence="1 7">Belongs to the cytochrome P450 family.</text>
</comment>
<dbReference type="InterPro" id="IPR001128">
    <property type="entry name" value="Cyt_P450"/>
</dbReference>
<reference evidence="8 9" key="1">
    <citation type="submission" date="2018-08" db="EMBL/GenBank/DDBJ databases">
        <title>Sequencing the genomes of 1000 actinobacteria strains.</title>
        <authorList>
            <person name="Klenk H.-P."/>
        </authorList>
    </citation>
    <scope>NUCLEOTIDE SEQUENCE [LARGE SCALE GENOMIC DNA]</scope>
    <source>
        <strain evidence="8 9">DSM 22967</strain>
    </source>
</reference>
<keyword evidence="6 7" id="KW-0503">Monooxygenase</keyword>
<accession>A0A3D9UQN2</accession>
<dbReference type="PROSITE" id="PS00086">
    <property type="entry name" value="CYTOCHROME_P450"/>
    <property type="match status" value="1"/>
</dbReference>
<dbReference type="GO" id="GO:0036199">
    <property type="term" value="F:cholest-4-en-3-one 26-monooxygenase activity"/>
    <property type="evidence" value="ECO:0007669"/>
    <property type="project" value="TreeGrafter"/>
</dbReference>
<dbReference type="FunFam" id="1.10.630.10:FF:000018">
    <property type="entry name" value="Cytochrome P450 monooxygenase"/>
    <property type="match status" value="1"/>
</dbReference>
<organism evidence="8 9">
    <name type="scientific">Calidifontibacter indicus</name>
    <dbReference type="NCBI Taxonomy" id="419650"/>
    <lineage>
        <taxon>Bacteria</taxon>
        <taxon>Bacillati</taxon>
        <taxon>Actinomycetota</taxon>
        <taxon>Actinomycetes</taxon>
        <taxon>Micrococcales</taxon>
        <taxon>Dermacoccaceae</taxon>
        <taxon>Calidifontibacter</taxon>
    </lineage>
</organism>
<dbReference type="Gene3D" id="1.10.630.10">
    <property type="entry name" value="Cytochrome P450"/>
    <property type="match status" value="1"/>
</dbReference>
<keyword evidence="9" id="KW-1185">Reference proteome</keyword>
<dbReference type="OrthoDB" id="54272at2"/>
<evidence type="ECO:0000313" key="9">
    <source>
        <dbReference type="Proteomes" id="UP000256253"/>
    </source>
</evidence>